<dbReference type="HOGENOM" id="CLU_1667915_0_0_6"/>
<dbReference type="SMART" id="SM00671">
    <property type="entry name" value="SEL1"/>
    <property type="match status" value="2"/>
</dbReference>
<dbReference type="SUPFAM" id="SSF81901">
    <property type="entry name" value="HCP-like"/>
    <property type="match status" value="1"/>
</dbReference>
<dbReference type="GO" id="GO:0032153">
    <property type="term" value="C:cell division site"/>
    <property type="evidence" value="ECO:0007669"/>
    <property type="project" value="TreeGrafter"/>
</dbReference>
<dbReference type="InterPro" id="IPR052945">
    <property type="entry name" value="Mitotic_Regulator"/>
</dbReference>
<dbReference type="eggNOG" id="COG0790">
    <property type="taxonomic scope" value="Bacteria"/>
</dbReference>
<dbReference type="InterPro" id="IPR006597">
    <property type="entry name" value="Sel1-like"/>
</dbReference>
<accession>A0A078LU05</accession>
<dbReference type="Gene3D" id="1.25.40.10">
    <property type="entry name" value="Tetratricopeptide repeat domain"/>
    <property type="match status" value="1"/>
</dbReference>
<keyword evidence="3" id="KW-1185">Reference proteome</keyword>
<dbReference type="AlphaFoldDB" id="A0A078LU05"/>
<evidence type="ECO:0000313" key="3">
    <source>
        <dbReference type="Proteomes" id="UP000053902"/>
    </source>
</evidence>
<feature type="signal peptide" evidence="1">
    <location>
        <begin position="1"/>
        <end position="22"/>
    </location>
</feature>
<dbReference type="PANTHER" id="PTHR43628:SF1">
    <property type="entry name" value="CHITIN SYNTHASE REGULATORY FACTOR 2-RELATED"/>
    <property type="match status" value="1"/>
</dbReference>
<dbReference type="OrthoDB" id="5365194at2"/>
<dbReference type="RefSeq" id="WP_037022224.1">
    <property type="nucleotide sequence ID" value="NZ_CCSF01000001.1"/>
</dbReference>
<feature type="chain" id="PRO_5043118431" evidence="1">
    <location>
        <begin position="23"/>
        <end position="165"/>
    </location>
</feature>
<dbReference type="STRING" id="1499686.BN1079_00649"/>
<protein>
    <submittedName>
        <fullName evidence="2">Sel1 repeat</fullName>
    </submittedName>
</protein>
<dbReference type="EMBL" id="CCSF01000001">
    <property type="protein sequence ID" value="CDZ93361.1"/>
    <property type="molecule type" value="Genomic_DNA"/>
</dbReference>
<reference evidence="2 3" key="1">
    <citation type="submission" date="2014-07" db="EMBL/GenBank/DDBJ databases">
        <authorList>
            <person name="Urmite Genomes Urmite Genomes"/>
        </authorList>
    </citation>
    <scope>NUCLEOTIDE SEQUENCE [LARGE SCALE GENOMIC DNA]</scope>
    <source>
        <strain evidence="2 3">20_BN</strain>
    </source>
</reference>
<evidence type="ECO:0000256" key="1">
    <source>
        <dbReference type="SAM" id="SignalP"/>
    </source>
</evidence>
<keyword evidence="1" id="KW-0732">Signal</keyword>
<dbReference type="Pfam" id="PF08238">
    <property type="entry name" value="Sel1"/>
    <property type="match status" value="2"/>
</dbReference>
<organism evidence="2 3">
    <name type="scientific">Pseudomonas saudiphocaensis</name>
    <dbReference type="NCBI Taxonomy" id="1499686"/>
    <lineage>
        <taxon>Bacteria</taxon>
        <taxon>Pseudomonadati</taxon>
        <taxon>Pseudomonadota</taxon>
        <taxon>Gammaproteobacteria</taxon>
        <taxon>Pseudomonadales</taxon>
        <taxon>Pseudomonadaceae</taxon>
        <taxon>Pseudomonas</taxon>
    </lineage>
</organism>
<dbReference type="InterPro" id="IPR011990">
    <property type="entry name" value="TPR-like_helical_dom_sf"/>
</dbReference>
<sequence>MSRKTHAVLLGLAMVCANQATANNEMSYEAYIDSPKRIKCMYGYVTAKTGNFSAAKAIFEDCVARWNDVYSLIWLAQMYENGSGVEPDLAKAAALLKQGAEQADEVSYVGLARYHWGVALAEGRGVQADPQHAREWLQRAAADGQSEASEYLKQMDAAAKTESAL</sequence>
<name>A0A078LU05_9PSED</name>
<dbReference type="PANTHER" id="PTHR43628">
    <property type="entry name" value="ACTIVATOR OF C KINASE PROTEIN 1-RELATED"/>
    <property type="match status" value="1"/>
</dbReference>
<evidence type="ECO:0000313" key="2">
    <source>
        <dbReference type="EMBL" id="CDZ93361.1"/>
    </source>
</evidence>
<proteinExistence type="predicted"/>
<gene>
    <name evidence="2" type="ORF">BN1079_00649</name>
</gene>
<dbReference type="Proteomes" id="UP000053902">
    <property type="component" value="Unassembled WGS sequence"/>
</dbReference>